<evidence type="ECO:0000259" key="1">
    <source>
        <dbReference type="Pfam" id="PF03432"/>
    </source>
</evidence>
<keyword evidence="3" id="KW-1185">Reference proteome</keyword>
<name>A0A494VJY8_9SPHI</name>
<dbReference type="Proteomes" id="UP000270046">
    <property type="component" value="Chromosome"/>
</dbReference>
<protein>
    <recommendedName>
        <fullName evidence="1">MobA/VirD2-like nuclease domain-containing protein</fullName>
    </recommendedName>
</protein>
<evidence type="ECO:0000313" key="2">
    <source>
        <dbReference type="EMBL" id="AYL94209.1"/>
    </source>
</evidence>
<dbReference type="EMBL" id="CP032869">
    <property type="protein sequence ID" value="AYL94209.1"/>
    <property type="molecule type" value="Genomic_DNA"/>
</dbReference>
<accession>A0A494VJY8</accession>
<dbReference type="OrthoDB" id="915634at2"/>
<organism evidence="2 3">
    <name type="scientific">Mucilaginibacter celer</name>
    <dbReference type="NCBI Taxonomy" id="2305508"/>
    <lineage>
        <taxon>Bacteria</taxon>
        <taxon>Pseudomonadati</taxon>
        <taxon>Bacteroidota</taxon>
        <taxon>Sphingobacteriia</taxon>
        <taxon>Sphingobacteriales</taxon>
        <taxon>Sphingobacteriaceae</taxon>
        <taxon>Mucilaginibacter</taxon>
    </lineage>
</organism>
<reference evidence="2 3" key="1">
    <citation type="submission" date="2018-10" db="EMBL/GenBank/DDBJ databases">
        <title>Genome sequencing of Mucilaginibacter sp. HYN0043.</title>
        <authorList>
            <person name="Kim M."/>
            <person name="Yi H."/>
        </authorList>
    </citation>
    <scope>NUCLEOTIDE SEQUENCE [LARGE SCALE GENOMIC DNA]</scope>
    <source>
        <strain evidence="2 3">HYN0043</strain>
    </source>
</reference>
<dbReference type="Pfam" id="PF03432">
    <property type="entry name" value="Relaxase"/>
    <property type="match status" value="1"/>
</dbReference>
<sequence length="416" mass="46502">MVAKIKSGKSLTGALNYNEHKVKEAKAELLVARGYLKNAQDLSFDDKLYRLKDQAGKNLRVQTNTVHISLNFDPLEKPDGDTLVSIADAYMKGIGFEDQPYLVYRHTDAGHPHIHIVSTNIEPDGRRISLHNLGKNQSEQARQDIEDRFGLVKAGSKNKDLKPEKIDLVPVQYGKSASKRAVTNVVNEVIRNYKFTSLPELNAVLNQFNVLADRGGKTSVMFARNGLHYYILGSRGEKISVPIKASAIYGKPTLSRLEQRFVLNEALRRLVRDKLREKIDRCAPGCGSIAGLQKQLRAFGVQAVVRSNDDGRVYGVTFVDHELKAVFNGSDLGKQYSASGIIGRLQAEPRVDEQRENVSGVPEKKTVSWLGFTESGQVSAGDSFLEMLLRQENQETEVGGQFLQKKKRKKRKRLNL</sequence>
<dbReference type="AlphaFoldDB" id="A0A494VJY8"/>
<proteinExistence type="predicted"/>
<dbReference type="KEGG" id="muh:HYN43_002375"/>
<feature type="domain" description="MobA/VirD2-like nuclease" evidence="1">
    <location>
        <begin position="17"/>
        <end position="151"/>
    </location>
</feature>
<dbReference type="RefSeq" id="WP_119407928.1">
    <property type="nucleotide sequence ID" value="NZ_CP032869.1"/>
</dbReference>
<dbReference type="InterPro" id="IPR005094">
    <property type="entry name" value="Endonuclease_MobA/VirD2"/>
</dbReference>
<evidence type="ECO:0000313" key="3">
    <source>
        <dbReference type="Proteomes" id="UP000270046"/>
    </source>
</evidence>
<gene>
    <name evidence="2" type="ORF">HYN43_002375</name>
</gene>